<protein>
    <submittedName>
        <fullName evidence="2">Uncharacterized protein</fullName>
    </submittedName>
</protein>
<dbReference type="EMBL" id="JAHFXS010007723">
    <property type="protein sequence ID" value="KAG9924277.1"/>
    <property type="molecule type" value="Genomic_DNA"/>
</dbReference>
<feature type="non-terminal residue" evidence="2">
    <location>
        <position position="116"/>
    </location>
</feature>
<proteinExistence type="predicted"/>
<dbReference type="Proteomes" id="UP000729357">
    <property type="component" value="Unassembled WGS sequence"/>
</dbReference>
<feature type="region of interest" description="Disordered" evidence="1">
    <location>
        <begin position="1"/>
        <end position="20"/>
    </location>
</feature>
<name>A0A9P8JI88_AURME</name>
<dbReference type="AlphaFoldDB" id="A0A9P8JI88"/>
<comment type="caution">
    <text evidence="2">The sequence shown here is derived from an EMBL/GenBank/DDBJ whole genome shotgun (WGS) entry which is preliminary data.</text>
</comment>
<evidence type="ECO:0000313" key="3">
    <source>
        <dbReference type="Proteomes" id="UP000729357"/>
    </source>
</evidence>
<keyword evidence="3" id="KW-1185">Reference proteome</keyword>
<accession>A0A9P8JI88</accession>
<feature type="region of interest" description="Disordered" evidence="1">
    <location>
        <begin position="64"/>
        <end position="116"/>
    </location>
</feature>
<evidence type="ECO:0000256" key="1">
    <source>
        <dbReference type="SAM" id="MobiDB-lite"/>
    </source>
</evidence>
<organism evidence="2 3">
    <name type="scientific">Aureobasidium melanogenum</name>
    <name type="common">Aureobasidium pullulans var. melanogenum</name>
    <dbReference type="NCBI Taxonomy" id="46634"/>
    <lineage>
        <taxon>Eukaryota</taxon>
        <taxon>Fungi</taxon>
        <taxon>Dikarya</taxon>
        <taxon>Ascomycota</taxon>
        <taxon>Pezizomycotina</taxon>
        <taxon>Dothideomycetes</taxon>
        <taxon>Dothideomycetidae</taxon>
        <taxon>Dothideales</taxon>
        <taxon>Saccotheciaceae</taxon>
        <taxon>Aureobasidium</taxon>
    </lineage>
</organism>
<evidence type="ECO:0000313" key="2">
    <source>
        <dbReference type="EMBL" id="KAG9924277.1"/>
    </source>
</evidence>
<reference evidence="2" key="1">
    <citation type="journal article" date="2021" name="J Fungi (Basel)">
        <title>Virulence traits and population genomics of the black yeast Aureobasidium melanogenum.</title>
        <authorList>
            <person name="Cernosa A."/>
            <person name="Sun X."/>
            <person name="Gostincar C."/>
            <person name="Fang C."/>
            <person name="Gunde-Cimerman N."/>
            <person name="Song Z."/>
        </authorList>
    </citation>
    <scope>NUCLEOTIDE SEQUENCE</scope>
    <source>
        <strain evidence="2">EXF-9298</strain>
    </source>
</reference>
<reference evidence="2" key="2">
    <citation type="submission" date="2021-08" db="EMBL/GenBank/DDBJ databases">
        <authorList>
            <person name="Gostincar C."/>
            <person name="Sun X."/>
            <person name="Song Z."/>
            <person name="Gunde-Cimerman N."/>
        </authorList>
    </citation>
    <scope>NUCLEOTIDE SEQUENCE</scope>
    <source>
        <strain evidence="2">EXF-9298</strain>
    </source>
</reference>
<feature type="compositionally biased region" description="Basic and acidic residues" evidence="1">
    <location>
        <begin position="90"/>
        <end position="116"/>
    </location>
</feature>
<sequence>MSSSPIDAANGSPVAPSALSGDVERIKELVRLSSGSNISHQIFRRSFHANITQEHILKELDSLQKRLRKSRPPTRAPSPDSEDESFSNADFERAQDRHLQELSQLREELEKVKRDR</sequence>
<gene>
    <name evidence="2" type="ORF">KCU98_g21657</name>
</gene>